<accession>A0A927B2X7</accession>
<dbReference type="SUPFAM" id="SSF54427">
    <property type="entry name" value="NTF2-like"/>
    <property type="match status" value="1"/>
</dbReference>
<dbReference type="NCBIfam" id="TIGR02937">
    <property type="entry name" value="sigma70-ECF"/>
    <property type="match status" value="1"/>
</dbReference>
<dbReference type="GO" id="GO:0016987">
    <property type="term" value="F:sigma factor activity"/>
    <property type="evidence" value="ECO:0007669"/>
    <property type="project" value="InterPro"/>
</dbReference>
<dbReference type="InterPro" id="IPR036388">
    <property type="entry name" value="WH-like_DNA-bd_sf"/>
</dbReference>
<feature type="domain" description="RNA polymerase sigma factor 70 region 4 type 2" evidence="3">
    <location>
        <begin position="103"/>
        <end position="152"/>
    </location>
</feature>
<dbReference type="PANTHER" id="PTHR30173">
    <property type="entry name" value="SIGMA 19 FACTOR"/>
    <property type="match status" value="1"/>
</dbReference>
<protein>
    <submittedName>
        <fullName evidence="4">RNA polymerase sigma factor SigJ</fullName>
    </submittedName>
</protein>
<comment type="subunit">
    <text evidence="1">Interacts transiently with the RNA polymerase catalytic core formed by RpoA, RpoB, RpoC and RpoZ (2 alpha, 1 beta, 1 beta' and 1 omega subunit) to form the RNA polymerase holoenzyme that can initiate transcription.</text>
</comment>
<evidence type="ECO:0000256" key="1">
    <source>
        <dbReference type="ARBA" id="ARBA00011344"/>
    </source>
</evidence>
<evidence type="ECO:0000259" key="2">
    <source>
        <dbReference type="Pfam" id="PF04542"/>
    </source>
</evidence>
<name>A0A927B2X7_9BACT</name>
<dbReference type="Gene3D" id="1.10.10.10">
    <property type="entry name" value="Winged helix-like DNA-binding domain superfamily/Winged helix DNA-binding domain"/>
    <property type="match status" value="1"/>
</dbReference>
<proteinExistence type="predicted"/>
<dbReference type="Proteomes" id="UP000653797">
    <property type="component" value="Unassembled WGS sequence"/>
</dbReference>
<dbReference type="SUPFAM" id="SSF88946">
    <property type="entry name" value="Sigma2 domain of RNA polymerase sigma factors"/>
    <property type="match status" value="1"/>
</dbReference>
<dbReference type="InterPro" id="IPR013324">
    <property type="entry name" value="RNA_pol_sigma_r3/r4-like"/>
</dbReference>
<evidence type="ECO:0000313" key="5">
    <source>
        <dbReference type="Proteomes" id="UP000653797"/>
    </source>
</evidence>
<dbReference type="InterPro" id="IPR007627">
    <property type="entry name" value="RNA_pol_sigma70_r2"/>
</dbReference>
<dbReference type="InterPro" id="IPR013325">
    <property type="entry name" value="RNA_pol_sigma_r2"/>
</dbReference>
<dbReference type="EMBL" id="JACXAA010000005">
    <property type="protein sequence ID" value="MBD2754353.1"/>
    <property type="molecule type" value="Genomic_DNA"/>
</dbReference>
<dbReference type="InterPro" id="IPR014284">
    <property type="entry name" value="RNA_pol_sigma-70_dom"/>
</dbReference>
<feature type="domain" description="RNA polymerase sigma-70 region 2" evidence="2">
    <location>
        <begin position="9"/>
        <end position="71"/>
    </location>
</feature>
<gene>
    <name evidence="4" type="primary">sigJ</name>
    <name evidence="4" type="ORF">IC230_15710</name>
</gene>
<dbReference type="Gene3D" id="1.10.1740.10">
    <property type="match status" value="1"/>
</dbReference>
<dbReference type="InterPro" id="IPR013249">
    <property type="entry name" value="RNA_pol_sigma70_r4_t2"/>
</dbReference>
<organism evidence="4 5">
    <name type="scientific">Spirosoma validum</name>
    <dbReference type="NCBI Taxonomy" id="2771355"/>
    <lineage>
        <taxon>Bacteria</taxon>
        <taxon>Pseudomonadati</taxon>
        <taxon>Bacteroidota</taxon>
        <taxon>Cytophagia</taxon>
        <taxon>Cytophagales</taxon>
        <taxon>Cytophagaceae</taxon>
        <taxon>Spirosoma</taxon>
    </lineage>
</organism>
<keyword evidence="5" id="KW-1185">Reference proteome</keyword>
<evidence type="ECO:0000259" key="3">
    <source>
        <dbReference type="Pfam" id="PF08281"/>
    </source>
</evidence>
<dbReference type="InterPro" id="IPR032710">
    <property type="entry name" value="NTF2-like_dom_sf"/>
</dbReference>
<sequence>MTTSEITATYRPTLLSIAYRMTGEIMVSEDIVQDVLLNWMNRSSEEIQDAKAYLAKSVMNSSLNHLAQVKRQREAYKGVWLPEPVLTSQHAVDARLDISYGFMLLLEKLSPLERAVFVLKESFDVTYPELAELFDTTETNSRQLYHRAKEKISGANRRFRLDPQQQQLLLDAFVKGSETGDLTSLIQLLKTDVMLYSDGGGKVPAAIKPLFGRAVVEQFLVAVDAKFGNQLSLKPALINGELALLFTQNDTQQLSTVMILGMDETGINGIYTIRNPDKLAHLQGNLTAKTRVE</sequence>
<reference evidence="4" key="1">
    <citation type="submission" date="2020-09" db="EMBL/GenBank/DDBJ databases">
        <authorList>
            <person name="Kim M.K."/>
        </authorList>
    </citation>
    <scope>NUCLEOTIDE SEQUENCE</scope>
    <source>
        <strain evidence="4">BT704</strain>
    </source>
</reference>
<dbReference type="NCBIfam" id="NF007214">
    <property type="entry name" value="PRK09636.1"/>
    <property type="match status" value="1"/>
</dbReference>
<dbReference type="Pfam" id="PF04542">
    <property type="entry name" value="Sigma70_r2"/>
    <property type="match status" value="1"/>
</dbReference>
<dbReference type="AlphaFoldDB" id="A0A927B2X7"/>
<evidence type="ECO:0000313" key="4">
    <source>
        <dbReference type="EMBL" id="MBD2754353.1"/>
    </source>
</evidence>
<dbReference type="GO" id="GO:0006352">
    <property type="term" value="P:DNA-templated transcription initiation"/>
    <property type="evidence" value="ECO:0007669"/>
    <property type="project" value="InterPro"/>
</dbReference>
<dbReference type="RefSeq" id="WP_191039989.1">
    <property type="nucleotide sequence ID" value="NZ_JACXAA010000005.1"/>
</dbReference>
<comment type="caution">
    <text evidence="4">The sequence shown here is derived from an EMBL/GenBank/DDBJ whole genome shotgun (WGS) entry which is preliminary data.</text>
</comment>
<dbReference type="Pfam" id="PF08281">
    <property type="entry name" value="Sigma70_r4_2"/>
    <property type="match status" value="1"/>
</dbReference>
<dbReference type="SUPFAM" id="SSF88659">
    <property type="entry name" value="Sigma3 and sigma4 domains of RNA polymerase sigma factors"/>
    <property type="match status" value="1"/>
</dbReference>
<dbReference type="InterPro" id="IPR052704">
    <property type="entry name" value="ECF_Sigma-70_Domain"/>
</dbReference>
<dbReference type="GO" id="GO:0003677">
    <property type="term" value="F:DNA binding"/>
    <property type="evidence" value="ECO:0007669"/>
    <property type="project" value="InterPro"/>
</dbReference>
<dbReference type="PANTHER" id="PTHR30173:SF36">
    <property type="entry name" value="ECF RNA POLYMERASE SIGMA FACTOR SIGJ"/>
    <property type="match status" value="1"/>
</dbReference>